<sequence length="161" mass="17731">MRFQGQSNKILRTALCQAAAERATEKTWVLLTSADLNSFAISSTAFIIASSSACTVLTREDLWCALQALALTEMVIMSSPLCVKVYDYVDFANNTVGEDVNLTRSNNDGEDKGNRVGKGSRLLPILRHAEELWLSNVDQFGPGSTAFGLRYHRAGRRKVKT</sequence>
<accession>A0A6A5XHH2</accession>
<evidence type="ECO:0000313" key="1">
    <source>
        <dbReference type="EMBL" id="KAF2012562.1"/>
    </source>
</evidence>
<dbReference type="Proteomes" id="UP000799778">
    <property type="component" value="Unassembled WGS sequence"/>
</dbReference>
<name>A0A6A5XHH2_9PLEO</name>
<organism evidence="1 2">
    <name type="scientific">Aaosphaeria arxii CBS 175.79</name>
    <dbReference type="NCBI Taxonomy" id="1450172"/>
    <lineage>
        <taxon>Eukaryota</taxon>
        <taxon>Fungi</taxon>
        <taxon>Dikarya</taxon>
        <taxon>Ascomycota</taxon>
        <taxon>Pezizomycotina</taxon>
        <taxon>Dothideomycetes</taxon>
        <taxon>Pleosporomycetidae</taxon>
        <taxon>Pleosporales</taxon>
        <taxon>Pleosporales incertae sedis</taxon>
        <taxon>Aaosphaeria</taxon>
    </lineage>
</organism>
<protein>
    <submittedName>
        <fullName evidence="1">Uncharacterized protein</fullName>
    </submittedName>
</protein>
<dbReference type="EMBL" id="ML978072">
    <property type="protein sequence ID" value="KAF2012562.1"/>
    <property type="molecule type" value="Genomic_DNA"/>
</dbReference>
<reference evidence="1" key="1">
    <citation type="journal article" date="2020" name="Stud. Mycol.">
        <title>101 Dothideomycetes genomes: a test case for predicting lifestyles and emergence of pathogens.</title>
        <authorList>
            <person name="Haridas S."/>
            <person name="Albert R."/>
            <person name="Binder M."/>
            <person name="Bloem J."/>
            <person name="Labutti K."/>
            <person name="Salamov A."/>
            <person name="Andreopoulos B."/>
            <person name="Baker S."/>
            <person name="Barry K."/>
            <person name="Bills G."/>
            <person name="Bluhm B."/>
            <person name="Cannon C."/>
            <person name="Castanera R."/>
            <person name="Culley D."/>
            <person name="Daum C."/>
            <person name="Ezra D."/>
            <person name="Gonzalez J."/>
            <person name="Henrissat B."/>
            <person name="Kuo A."/>
            <person name="Liang C."/>
            <person name="Lipzen A."/>
            <person name="Lutzoni F."/>
            <person name="Magnuson J."/>
            <person name="Mondo S."/>
            <person name="Nolan M."/>
            <person name="Ohm R."/>
            <person name="Pangilinan J."/>
            <person name="Park H.-J."/>
            <person name="Ramirez L."/>
            <person name="Alfaro M."/>
            <person name="Sun H."/>
            <person name="Tritt A."/>
            <person name="Yoshinaga Y."/>
            <person name="Zwiers L.-H."/>
            <person name="Turgeon B."/>
            <person name="Goodwin S."/>
            <person name="Spatafora J."/>
            <person name="Crous P."/>
            <person name="Grigoriev I."/>
        </authorList>
    </citation>
    <scope>NUCLEOTIDE SEQUENCE</scope>
    <source>
        <strain evidence="1">CBS 175.79</strain>
    </source>
</reference>
<dbReference type="GeneID" id="54279829"/>
<gene>
    <name evidence="1" type="ORF">BU24DRAFT_254369</name>
</gene>
<dbReference type="AlphaFoldDB" id="A0A6A5XHH2"/>
<evidence type="ECO:0000313" key="2">
    <source>
        <dbReference type="Proteomes" id="UP000799778"/>
    </source>
</evidence>
<dbReference type="RefSeq" id="XP_033380901.1">
    <property type="nucleotide sequence ID" value="XM_033522432.1"/>
</dbReference>
<proteinExistence type="predicted"/>
<keyword evidence="2" id="KW-1185">Reference proteome</keyword>